<comment type="caution">
    <text evidence="1">The sequence shown here is derived from an EMBL/GenBank/DDBJ whole genome shotgun (WGS) entry which is preliminary data.</text>
</comment>
<evidence type="ECO:0000313" key="1">
    <source>
        <dbReference type="EMBL" id="CAE8640424.1"/>
    </source>
</evidence>
<proteinExistence type="predicted"/>
<dbReference type="AlphaFoldDB" id="A0A813HP26"/>
<organism evidence="1 2">
    <name type="scientific">Polarella glacialis</name>
    <name type="common">Dinoflagellate</name>
    <dbReference type="NCBI Taxonomy" id="89957"/>
    <lineage>
        <taxon>Eukaryota</taxon>
        <taxon>Sar</taxon>
        <taxon>Alveolata</taxon>
        <taxon>Dinophyceae</taxon>
        <taxon>Suessiales</taxon>
        <taxon>Suessiaceae</taxon>
        <taxon>Polarella</taxon>
    </lineage>
</organism>
<sequence length="165" mass="18174">MDGLRRINSNYVAAGDGRDLTINQNQAEARIQDLNPSLSSAHHLREPKARPDASAKLKFPLVGSSILSPSSLSGKPGLLRAFSEPKLKSNQSSKFKPRWNVPAVMDDLGGHQKASLDLEEDPAQVDQYQPSYWIPKDQGMAWPAPGFVHPHSCFNRTENGGFWPS</sequence>
<dbReference type="OMA" id="CFNRTEN"/>
<dbReference type="Proteomes" id="UP000654075">
    <property type="component" value="Unassembled WGS sequence"/>
</dbReference>
<name>A0A813HP26_POLGL</name>
<keyword evidence="2" id="KW-1185">Reference proteome</keyword>
<evidence type="ECO:0000313" key="2">
    <source>
        <dbReference type="Proteomes" id="UP000654075"/>
    </source>
</evidence>
<protein>
    <submittedName>
        <fullName evidence="1">Uncharacterized protein</fullName>
    </submittedName>
</protein>
<gene>
    <name evidence="1" type="ORF">PGLA1383_LOCUS55298</name>
</gene>
<reference evidence="1" key="1">
    <citation type="submission" date="2021-02" db="EMBL/GenBank/DDBJ databases">
        <authorList>
            <person name="Dougan E. K."/>
            <person name="Rhodes N."/>
            <person name="Thang M."/>
            <person name="Chan C."/>
        </authorList>
    </citation>
    <scope>NUCLEOTIDE SEQUENCE</scope>
</reference>
<accession>A0A813HP26</accession>
<dbReference type="EMBL" id="CAJNNV010032590">
    <property type="protein sequence ID" value="CAE8640424.1"/>
    <property type="molecule type" value="Genomic_DNA"/>
</dbReference>